<organism evidence="1 2">
    <name type="scientific">Penicillium rubens (strain ATCC 28089 / DSM 1075 / NRRL 1951 / Wisconsin 54-1255)</name>
    <name type="common">Penicillium chrysogenum</name>
    <dbReference type="NCBI Taxonomy" id="500485"/>
    <lineage>
        <taxon>Eukaryota</taxon>
        <taxon>Fungi</taxon>
        <taxon>Dikarya</taxon>
        <taxon>Ascomycota</taxon>
        <taxon>Pezizomycotina</taxon>
        <taxon>Eurotiomycetes</taxon>
        <taxon>Eurotiomycetidae</taxon>
        <taxon>Eurotiales</taxon>
        <taxon>Aspergillaceae</taxon>
        <taxon>Penicillium</taxon>
        <taxon>Penicillium chrysogenum species complex</taxon>
    </lineage>
</organism>
<accession>B6HJY3</accession>
<gene>
    <name evidence="1" type="ORF">Pc21g19850</name>
    <name evidence="1" type="ORF">PCH_Pc21g19850</name>
</gene>
<name>B6HJY3_PENRW</name>
<reference evidence="1 2" key="1">
    <citation type="journal article" date="2008" name="Nat. Biotechnol.">
        <title>Genome sequencing and analysis of the filamentous fungus Penicillium chrysogenum.</title>
        <authorList>
            <person name="van den Berg M.A."/>
            <person name="Albang R."/>
            <person name="Albermann K."/>
            <person name="Badger J.H."/>
            <person name="Daran J.-M."/>
            <person name="Driessen A.J.M."/>
            <person name="Garcia-Estrada C."/>
            <person name="Fedorova N.D."/>
            <person name="Harris D.M."/>
            <person name="Heijne W.H.M."/>
            <person name="Joardar V.S."/>
            <person name="Kiel J.A.K.W."/>
            <person name="Kovalchuk A."/>
            <person name="Martin J.F."/>
            <person name="Nierman W.C."/>
            <person name="Nijland J.G."/>
            <person name="Pronk J.T."/>
            <person name="Roubos J.A."/>
            <person name="van der Klei I.J."/>
            <person name="van Peij N.N.M.E."/>
            <person name="Veenhuis M."/>
            <person name="von Doehren H."/>
            <person name="Wagner C."/>
            <person name="Wortman J.R."/>
            <person name="Bovenberg R.A.L."/>
        </authorList>
    </citation>
    <scope>NUCLEOTIDE SEQUENCE [LARGE SCALE GENOMIC DNA]</scope>
    <source>
        <strain evidence="2">ATCC 28089 / DSM 1075 / NRRL 1951 / Wisconsin 54-1255</strain>
    </source>
</reference>
<dbReference type="AlphaFoldDB" id="B6HJY3"/>
<dbReference type="VEuPathDB" id="FungiDB:PCH_Pc21g19850"/>
<keyword evidence="2" id="KW-1185">Reference proteome</keyword>
<dbReference type="Proteomes" id="UP000000724">
    <property type="component" value="Contig Pc00c21"/>
</dbReference>
<evidence type="ECO:0000313" key="1">
    <source>
        <dbReference type="EMBL" id="CAP96882.1"/>
    </source>
</evidence>
<dbReference type="HOGENOM" id="CLU_2073939_0_0_1"/>
<evidence type="ECO:0000313" key="2">
    <source>
        <dbReference type="Proteomes" id="UP000000724"/>
    </source>
</evidence>
<sequence>MSLLEEKNRAGSSKELGVYSVARCQKYRTLLTGSQHGNYIAMAKVPFHLNVHGSIQTIGNWSDAFRYVNPGSTPASTQLKRQLTALELRRVAYGTAVSFVTRPPLTHLGSPAASLDSL</sequence>
<protein>
    <submittedName>
        <fullName evidence="1">Uncharacterized protein</fullName>
    </submittedName>
</protein>
<proteinExistence type="predicted"/>
<dbReference type="EMBL" id="AM920436">
    <property type="protein sequence ID" value="CAP96882.1"/>
    <property type="molecule type" value="Genomic_DNA"/>
</dbReference>